<keyword evidence="2" id="KW-0964">Secreted</keyword>
<comment type="subcellular location">
    <subcellularLocation>
        <location evidence="1">Secreted</location>
    </subcellularLocation>
</comment>
<evidence type="ECO:0000259" key="9">
    <source>
        <dbReference type="Pfam" id="PF09118"/>
    </source>
</evidence>
<dbReference type="EMBL" id="JBJUIK010000014">
    <property type="protein sequence ID" value="KAL3505365.1"/>
    <property type="molecule type" value="Genomic_DNA"/>
</dbReference>
<name>A0ABD2YGN6_9GENT</name>
<comment type="caution">
    <text evidence="10">The sequence shown here is derived from an EMBL/GenBank/DDBJ whole genome shotgun (WGS) entry which is preliminary data.</text>
</comment>
<proteinExistence type="predicted"/>
<dbReference type="SUPFAM" id="SSF81296">
    <property type="entry name" value="E set domains"/>
    <property type="match status" value="1"/>
</dbReference>
<sequence length="556" mass="61647">MTRIHLILSFLLWQLFLQFQHPCHRNLVSAAADGGGGKWALLQSSIGITAMHMQLLNNDKVVIYDRTDFGQSNISLPNGQCRNDPKEQVLQTDCTAHSVEYDVVTNSFRPLTVLTDVWCSSGALMPDGTLIQTGGFNDGDHVVRVFKPCSSGSCDWHEINDGLIQRRWYATNHILPDGRQIIIGGRRQFNYEFYPKTSTTNKVYNLPFLVQTNDPQVENNLYPYVFLNVDGNLFIFANNRAILFDYTKNVVVKTYPQLPDGNPRCYPSTGSAVLLPLRNLEGSAIAAEVLVCGGSPKGAYTSGQNGNFMGALDSCGRISVTDQNPQWVMETMPMARVMGDMLLLPNGNVLIINGASAGTAGWEYGRNPVLSPVIYRPNNLVTSRFEVQNPSTILRMYHSTATLLRDGRILVGGSNPHKFYNFTGVLYPTELSLETFLPSYLDSQVDDLRPQIISPVSQSQIGYGQQLVIQFSVSGQLNGNLVTVTMVAPSFVTHSFSMNQRLLVLDGVDNVKLVEKSTYETTVMTPRTGILAPSGFYLLFVVHQDIPSEGIWVHMQ</sequence>
<evidence type="ECO:0000256" key="7">
    <source>
        <dbReference type="SAM" id="SignalP"/>
    </source>
</evidence>
<evidence type="ECO:0000259" key="8">
    <source>
        <dbReference type="Pfam" id="PF07250"/>
    </source>
</evidence>
<dbReference type="InterPro" id="IPR037293">
    <property type="entry name" value="Gal_Oxidase_central_sf"/>
</dbReference>
<feature type="chain" id="PRO_5044764595" description="Aldehyde oxidase GLOX" evidence="7">
    <location>
        <begin position="26"/>
        <end position="556"/>
    </location>
</feature>
<dbReference type="FunFam" id="2.130.10.80:FF:000001">
    <property type="entry name" value="Aldehyde oxidase GLOX"/>
    <property type="match status" value="1"/>
</dbReference>
<dbReference type="SUPFAM" id="SSF50965">
    <property type="entry name" value="Galactose oxidase, central domain"/>
    <property type="match status" value="1"/>
</dbReference>
<protein>
    <recommendedName>
        <fullName evidence="5">Aldehyde oxidase GLOX</fullName>
    </recommendedName>
    <alternativeName>
        <fullName evidence="6">Glyoxal oxidase</fullName>
    </alternativeName>
</protein>
<reference evidence="10 11" key="1">
    <citation type="submission" date="2024-11" db="EMBL/GenBank/DDBJ databases">
        <title>A near-complete genome assembly of Cinchona calisaya.</title>
        <authorList>
            <person name="Lian D.C."/>
            <person name="Zhao X.W."/>
            <person name="Wei L."/>
        </authorList>
    </citation>
    <scope>NUCLEOTIDE SEQUENCE [LARGE SCALE GENOMIC DNA]</scope>
    <source>
        <tissue evidence="10">Nenye</tissue>
    </source>
</reference>
<dbReference type="Gene3D" id="2.130.10.80">
    <property type="entry name" value="Galactose oxidase/kelch, beta-propeller"/>
    <property type="match status" value="1"/>
</dbReference>
<dbReference type="Pfam" id="PF09118">
    <property type="entry name" value="GO-like_E_set"/>
    <property type="match status" value="1"/>
</dbReference>
<dbReference type="GO" id="GO:0016491">
    <property type="term" value="F:oxidoreductase activity"/>
    <property type="evidence" value="ECO:0007669"/>
    <property type="project" value="UniProtKB-KW"/>
</dbReference>
<dbReference type="CDD" id="cd02851">
    <property type="entry name" value="E_set_GO_C"/>
    <property type="match status" value="1"/>
</dbReference>
<gene>
    <name evidence="10" type="ORF">ACH5RR_035206</name>
</gene>
<evidence type="ECO:0000313" key="11">
    <source>
        <dbReference type="Proteomes" id="UP001630127"/>
    </source>
</evidence>
<dbReference type="Proteomes" id="UP001630127">
    <property type="component" value="Unassembled WGS sequence"/>
</dbReference>
<evidence type="ECO:0000256" key="3">
    <source>
        <dbReference type="ARBA" id="ARBA00022729"/>
    </source>
</evidence>
<evidence type="ECO:0000313" key="10">
    <source>
        <dbReference type="EMBL" id="KAL3505365.1"/>
    </source>
</evidence>
<dbReference type="AlphaFoldDB" id="A0ABD2YGN6"/>
<dbReference type="InterPro" id="IPR015202">
    <property type="entry name" value="GO-like_E_set"/>
</dbReference>
<dbReference type="InterPro" id="IPR011043">
    <property type="entry name" value="Gal_Oxase/kelch_b-propeller"/>
</dbReference>
<feature type="signal peptide" evidence="7">
    <location>
        <begin position="1"/>
        <end position="25"/>
    </location>
</feature>
<accession>A0ABD2YGN6</accession>
<dbReference type="InterPro" id="IPR013783">
    <property type="entry name" value="Ig-like_fold"/>
</dbReference>
<evidence type="ECO:0000256" key="2">
    <source>
        <dbReference type="ARBA" id="ARBA00022525"/>
    </source>
</evidence>
<evidence type="ECO:0000256" key="6">
    <source>
        <dbReference type="ARBA" id="ARBA00077505"/>
    </source>
</evidence>
<dbReference type="InterPro" id="IPR014756">
    <property type="entry name" value="Ig_E-set"/>
</dbReference>
<dbReference type="PANTHER" id="PTHR32208:SF62">
    <property type="entry name" value="OXIDASE, PUTATIVE, EXPRESSED-RELATED"/>
    <property type="match status" value="1"/>
</dbReference>
<dbReference type="PANTHER" id="PTHR32208">
    <property type="entry name" value="SECRETED PROTEIN-RELATED"/>
    <property type="match status" value="1"/>
</dbReference>
<keyword evidence="11" id="KW-1185">Reference proteome</keyword>
<dbReference type="GO" id="GO:0005615">
    <property type="term" value="C:extracellular space"/>
    <property type="evidence" value="ECO:0007669"/>
    <property type="project" value="UniProtKB-ARBA"/>
</dbReference>
<keyword evidence="4" id="KW-0560">Oxidoreductase</keyword>
<dbReference type="InterPro" id="IPR009880">
    <property type="entry name" value="Glyoxal_oxidase_N"/>
</dbReference>
<feature type="domain" description="Galactose oxidase-like Early set" evidence="9">
    <location>
        <begin position="449"/>
        <end position="555"/>
    </location>
</feature>
<keyword evidence="3 7" id="KW-0732">Signal</keyword>
<evidence type="ECO:0000256" key="4">
    <source>
        <dbReference type="ARBA" id="ARBA00023002"/>
    </source>
</evidence>
<feature type="domain" description="Glyoxal oxidase N-terminal" evidence="8">
    <location>
        <begin position="51"/>
        <end position="440"/>
    </location>
</feature>
<dbReference type="Gene3D" id="2.60.40.10">
    <property type="entry name" value="Immunoglobulins"/>
    <property type="match status" value="1"/>
</dbReference>
<evidence type="ECO:0000256" key="1">
    <source>
        <dbReference type="ARBA" id="ARBA00004613"/>
    </source>
</evidence>
<dbReference type="Pfam" id="PF07250">
    <property type="entry name" value="Glyoxal_oxid_N"/>
    <property type="match status" value="1"/>
</dbReference>
<organism evidence="10 11">
    <name type="scientific">Cinchona calisaya</name>
    <dbReference type="NCBI Taxonomy" id="153742"/>
    <lineage>
        <taxon>Eukaryota</taxon>
        <taxon>Viridiplantae</taxon>
        <taxon>Streptophyta</taxon>
        <taxon>Embryophyta</taxon>
        <taxon>Tracheophyta</taxon>
        <taxon>Spermatophyta</taxon>
        <taxon>Magnoliopsida</taxon>
        <taxon>eudicotyledons</taxon>
        <taxon>Gunneridae</taxon>
        <taxon>Pentapetalae</taxon>
        <taxon>asterids</taxon>
        <taxon>lamiids</taxon>
        <taxon>Gentianales</taxon>
        <taxon>Rubiaceae</taxon>
        <taxon>Cinchonoideae</taxon>
        <taxon>Cinchoneae</taxon>
        <taxon>Cinchona</taxon>
    </lineage>
</organism>
<evidence type="ECO:0000256" key="5">
    <source>
        <dbReference type="ARBA" id="ARBA00073112"/>
    </source>
</evidence>